<dbReference type="Gene3D" id="3.10.120.10">
    <property type="entry name" value="Cytochrome b5-like heme/steroid binding domain"/>
    <property type="match status" value="1"/>
</dbReference>
<dbReference type="InterPro" id="IPR036400">
    <property type="entry name" value="Cyt_B5-like_heme/steroid_sf"/>
</dbReference>
<evidence type="ECO:0000259" key="22">
    <source>
        <dbReference type="PROSITE" id="PS50255"/>
    </source>
</evidence>
<feature type="binding site" evidence="19">
    <location>
        <position position="268"/>
    </location>
    <ligand>
        <name>Zn(2+)</name>
        <dbReference type="ChEBI" id="CHEBI:29105"/>
        <label>1</label>
    </ligand>
</feature>
<dbReference type="InterPro" id="IPR001199">
    <property type="entry name" value="Cyt_B5-like_heme/steroid-bd"/>
</dbReference>
<dbReference type="SUPFAM" id="SSF55856">
    <property type="entry name" value="Cytochrome b5-like heme/steroid binding domain"/>
    <property type="match status" value="1"/>
</dbReference>
<evidence type="ECO:0000256" key="7">
    <source>
        <dbReference type="ARBA" id="ARBA00022692"/>
    </source>
</evidence>
<sequence length="328" mass="39195">MESEKNRINTNGKIIKEKLIVSYKNNFYDLTKFLFKHPGGINSLGEKSNKNIDASFHSVEHSKAAHYLLKEYKINSDNINLDERMEHLVDWNSAMLSQVSQLGDKYDDWVNLPVDRNLKLFENPILESLSKTSWYMPLIIWIPFIIFLLFDQISNFDESVNITLTLMMHLTVGIFLWTFLEYNLHRYLFHFNSRKNSILIILHFLIHGLHHKVPFDEYRLVFPPFPAFLIVTVLYQPALILHYFNIVPYPRLLLASGLIGYLCYDMTHYFIHHGNPRISFFYNMKRYHSYHHFVHHNQGFGISNTFWDKFYGTEIILKKLKYTLKWRY</sequence>
<dbReference type="GO" id="GO:0080132">
    <property type="term" value="F:fatty acid 2-hydroxylase activity"/>
    <property type="evidence" value="ECO:0007669"/>
    <property type="project" value="InterPro"/>
</dbReference>
<evidence type="ECO:0000256" key="17">
    <source>
        <dbReference type="ARBA" id="ARBA00023160"/>
    </source>
</evidence>
<dbReference type="InterPro" id="IPR018506">
    <property type="entry name" value="Cyt_B5_heme-BS"/>
</dbReference>
<dbReference type="PIRSF" id="PIRSF005149">
    <property type="entry name" value="IPC-B_HD"/>
    <property type="match status" value="1"/>
</dbReference>
<feature type="binding site" evidence="19">
    <location>
        <position position="272"/>
    </location>
    <ligand>
        <name>Zn(2+)</name>
        <dbReference type="ChEBI" id="CHEBI:29105"/>
        <label>1</label>
    </ligand>
</feature>
<accession>A0A9J6BNW9</accession>
<feature type="binding site" evidence="19">
    <location>
        <position position="291"/>
    </location>
    <ligand>
        <name>Zn(2+)</name>
        <dbReference type="ChEBI" id="CHEBI:29105"/>
        <label>1</label>
    </ligand>
</feature>
<keyword evidence="5 18" id="KW-0444">Lipid biosynthesis</keyword>
<comment type="cofactor">
    <cofactor evidence="18 19">
        <name>Zn(2+)</name>
        <dbReference type="ChEBI" id="CHEBI:29105"/>
    </cofactor>
    <text evidence="18 19">Binds 2 Zn(2+) ions per subunit that likely form a catalytic dimetal center.</text>
</comment>
<feature type="binding site" evidence="19">
    <location>
        <position position="207"/>
    </location>
    <ligand>
        <name>Zn(2+)</name>
        <dbReference type="ChEBI" id="CHEBI:29105"/>
        <label>1</label>
    </ligand>
</feature>
<protein>
    <recommendedName>
        <fullName evidence="18">Fatty acid 2-hydroxylase</fullName>
        <ecNumber evidence="18">1.-.-.-</ecNumber>
    </recommendedName>
</protein>
<gene>
    <name evidence="23" type="ORF">PVAND_001762</name>
</gene>
<feature type="transmembrane region" description="Helical" evidence="21">
    <location>
        <begin position="134"/>
        <end position="150"/>
    </location>
</feature>
<feature type="transmembrane region" description="Helical" evidence="21">
    <location>
        <begin position="225"/>
        <end position="245"/>
    </location>
</feature>
<dbReference type="Pfam" id="PF04116">
    <property type="entry name" value="FA_hydroxylase"/>
    <property type="match status" value="1"/>
</dbReference>
<dbReference type="Proteomes" id="UP001107558">
    <property type="component" value="Chromosome 3"/>
</dbReference>
<comment type="subcellular location">
    <subcellularLocation>
        <location evidence="1">Endoplasmic reticulum membrane</location>
        <topology evidence="1">Multi-pass membrane protein</topology>
    </subcellularLocation>
</comment>
<keyword evidence="16 18" id="KW-0472">Membrane</keyword>
<organism evidence="23 24">
    <name type="scientific">Polypedilum vanderplanki</name>
    <name type="common">Sleeping chironomid midge</name>
    <dbReference type="NCBI Taxonomy" id="319348"/>
    <lineage>
        <taxon>Eukaryota</taxon>
        <taxon>Metazoa</taxon>
        <taxon>Ecdysozoa</taxon>
        <taxon>Arthropoda</taxon>
        <taxon>Hexapoda</taxon>
        <taxon>Insecta</taxon>
        <taxon>Pterygota</taxon>
        <taxon>Neoptera</taxon>
        <taxon>Endopterygota</taxon>
        <taxon>Diptera</taxon>
        <taxon>Nematocera</taxon>
        <taxon>Chironomoidea</taxon>
        <taxon>Chironomidae</taxon>
        <taxon>Chironominae</taxon>
        <taxon>Polypedilum</taxon>
        <taxon>Polypedilum</taxon>
    </lineage>
</organism>
<feature type="binding site" evidence="19">
    <location>
        <position position="292"/>
    </location>
    <ligand>
        <name>Zn(2+)</name>
        <dbReference type="ChEBI" id="CHEBI:29105"/>
        <label>1</label>
    </ligand>
</feature>
<evidence type="ECO:0000256" key="13">
    <source>
        <dbReference type="ARBA" id="ARBA00023002"/>
    </source>
</evidence>
<feature type="transmembrane region" description="Helical" evidence="21">
    <location>
        <begin position="196"/>
        <end position="213"/>
    </location>
</feature>
<evidence type="ECO:0000256" key="11">
    <source>
        <dbReference type="ARBA" id="ARBA00022833"/>
    </source>
</evidence>
<feature type="binding site" evidence="19">
    <location>
        <position position="185"/>
    </location>
    <ligand>
        <name>Zn(2+)</name>
        <dbReference type="ChEBI" id="CHEBI:29105"/>
        <label>1</label>
    </ligand>
</feature>
<evidence type="ECO:0000313" key="23">
    <source>
        <dbReference type="EMBL" id="KAG5671569.1"/>
    </source>
</evidence>
<keyword evidence="24" id="KW-1185">Reference proteome</keyword>
<keyword evidence="6 20" id="KW-0349">Heme</keyword>
<evidence type="ECO:0000256" key="18">
    <source>
        <dbReference type="PIRNR" id="PIRNR005149"/>
    </source>
</evidence>
<evidence type="ECO:0000313" key="24">
    <source>
        <dbReference type="Proteomes" id="UP001107558"/>
    </source>
</evidence>
<keyword evidence="9 18" id="KW-0256">Endoplasmic reticulum</keyword>
<evidence type="ECO:0000256" key="21">
    <source>
        <dbReference type="SAM" id="Phobius"/>
    </source>
</evidence>
<proteinExistence type="inferred from homology"/>
<dbReference type="EMBL" id="JADBJN010000003">
    <property type="protein sequence ID" value="KAG5671569.1"/>
    <property type="molecule type" value="Genomic_DNA"/>
</dbReference>
<comment type="pathway">
    <text evidence="3">Lipid metabolism.</text>
</comment>
<feature type="binding site" evidence="19">
    <location>
        <position position="190"/>
    </location>
    <ligand>
        <name>Zn(2+)</name>
        <dbReference type="ChEBI" id="CHEBI:29105"/>
        <label>1</label>
    </ligand>
</feature>
<keyword evidence="12 21" id="KW-1133">Transmembrane helix</keyword>
<comment type="caution">
    <text evidence="23">The sequence shown here is derived from an EMBL/GenBank/DDBJ whole genome shotgun (WGS) entry which is preliminary data.</text>
</comment>
<feature type="binding site" evidence="19">
    <location>
        <position position="210"/>
    </location>
    <ligand>
        <name>Zn(2+)</name>
        <dbReference type="ChEBI" id="CHEBI:29105"/>
        <label>1</label>
    </ligand>
</feature>
<feature type="binding site" description="axial binding residue" evidence="20">
    <location>
        <position position="37"/>
    </location>
    <ligand>
        <name>heme</name>
        <dbReference type="ChEBI" id="CHEBI:30413"/>
    </ligand>
    <ligandPart>
        <name>Fe</name>
        <dbReference type="ChEBI" id="CHEBI:18248"/>
    </ligandPart>
</feature>
<dbReference type="InterPro" id="IPR014430">
    <property type="entry name" value="Scs7"/>
</dbReference>
<evidence type="ECO:0000256" key="10">
    <source>
        <dbReference type="ARBA" id="ARBA00022832"/>
    </source>
</evidence>
<dbReference type="GO" id="GO:0005789">
    <property type="term" value="C:endoplasmic reticulum membrane"/>
    <property type="evidence" value="ECO:0007669"/>
    <property type="project" value="UniProtKB-SubCell"/>
</dbReference>
<comment type="cofactor">
    <cofactor evidence="20">
        <name>Fe cation</name>
        <dbReference type="ChEBI" id="CHEBI:24875"/>
    </cofactor>
</comment>
<keyword evidence="17 18" id="KW-0275">Fatty acid biosynthesis</keyword>
<evidence type="ECO:0000256" key="9">
    <source>
        <dbReference type="ARBA" id="ARBA00022824"/>
    </source>
</evidence>
<evidence type="ECO:0000256" key="19">
    <source>
        <dbReference type="PIRSR" id="PIRSR005149-1"/>
    </source>
</evidence>
<dbReference type="GO" id="GO:0006633">
    <property type="term" value="P:fatty acid biosynthetic process"/>
    <property type="evidence" value="ECO:0007669"/>
    <property type="project" value="UniProtKB-KW"/>
</dbReference>
<keyword evidence="8 18" id="KW-0479">Metal-binding</keyword>
<evidence type="ECO:0000256" key="3">
    <source>
        <dbReference type="ARBA" id="ARBA00005189"/>
    </source>
</evidence>
<dbReference type="AlphaFoldDB" id="A0A9J6BNW9"/>
<evidence type="ECO:0000256" key="6">
    <source>
        <dbReference type="ARBA" id="ARBA00022617"/>
    </source>
</evidence>
<comment type="function">
    <text evidence="18">Catalyzes stereospecific hydroxylation of free fatty acids at the C-2 position to produce (R)-2-hydroxy fatty acids, which are building blocks of sphingolipids and glycosphingolipids common in neural tissue and epidermis. Plays an essential role in the synthesis of galactosphingolipids of the myelin sheath. Responsible for the synthesis of sphingolipids and glycosphingolipids involved in the formation of epidermal lamellar bodies critical for skin permeability barrier. Participates in the synthesis of glycosphingolipids and a fraction of type II wax diesters in sebaceous gland, specifically regulating hair follicle homeostasis. Involved in the synthesis of sphingolipids of plasma membrane rafts, controlling lipid raft mobility and trafficking of raft-associated proteins.</text>
</comment>
<dbReference type="GO" id="GO:0005506">
    <property type="term" value="F:iron ion binding"/>
    <property type="evidence" value="ECO:0007669"/>
    <property type="project" value="UniProtKB-UniRule"/>
</dbReference>
<dbReference type="PANTHER" id="PTHR12863:SF1">
    <property type="entry name" value="FATTY ACID 2-HYDROXYLASE"/>
    <property type="match status" value="1"/>
</dbReference>
<dbReference type="GO" id="GO:0020037">
    <property type="term" value="F:heme binding"/>
    <property type="evidence" value="ECO:0007669"/>
    <property type="project" value="InterPro"/>
</dbReference>
<dbReference type="PROSITE" id="PS50255">
    <property type="entry name" value="CYTOCHROME_B5_2"/>
    <property type="match status" value="1"/>
</dbReference>
<evidence type="ECO:0000256" key="8">
    <source>
        <dbReference type="ARBA" id="ARBA00022723"/>
    </source>
</evidence>
<dbReference type="InterPro" id="IPR006694">
    <property type="entry name" value="Fatty_acid_hydroxylase"/>
</dbReference>
<evidence type="ECO:0000256" key="15">
    <source>
        <dbReference type="ARBA" id="ARBA00023098"/>
    </source>
</evidence>
<keyword evidence="13 18" id="KW-0560">Oxidoreductase</keyword>
<feature type="transmembrane region" description="Helical" evidence="21">
    <location>
        <begin position="162"/>
        <end position="184"/>
    </location>
</feature>
<evidence type="ECO:0000256" key="12">
    <source>
        <dbReference type="ARBA" id="ARBA00022989"/>
    </source>
</evidence>
<dbReference type="EC" id="1.-.-.-" evidence="18"/>
<feature type="binding site" description="axial binding residue" evidence="20">
    <location>
        <position position="61"/>
    </location>
    <ligand>
        <name>heme</name>
        <dbReference type="ChEBI" id="CHEBI:30413"/>
    </ligand>
    <ligandPart>
        <name>Fe</name>
        <dbReference type="ChEBI" id="CHEBI:18248"/>
    </ligandPart>
</feature>
<keyword evidence="11 19" id="KW-0862">Zinc</keyword>
<name>A0A9J6BNW9_POLVA</name>
<evidence type="ECO:0000256" key="20">
    <source>
        <dbReference type="PIRSR" id="PIRSR005149-50"/>
    </source>
</evidence>
<keyword evidence="7 21" id="KW-0812">Transmembrane</keyword>
<feature type="binding site" evidence="19">
    <location>
        <position position="288"/>
    </location>
    <ligand>
        <name>Zn(2+)</name>
        <dbReference type="ChEBI" id="CHEBI:29105"/>
        <label>1</label>
    </ligand>
</feature>
<evidence type="ECO:0000256" key="14">
    <source>
        <dbReference type="ARBA" id="ARBA00023004"/>
    </source>
</evidence>
<comment type="pathway">
    <text evidence="2">Sphingolipid metabolism.</text>
</comment>
<evidence type="ECO:0000256" key="5">
    <source>
        <dbReference type="ARBA" id="ARBA00022516"/>
    </source>
</evidence>
<feature type="transmembrane region" description="Helical" evidence="21">
    <location>
        <begin position="252"/>
        <end position="271"/>
    </location>
</feature>
<evidence type="ECO:0000256" key="16">
    <source>
        <dbReference type="ARBA" id="ARBA00023136"/>
    </source>
</evidence>
<comment type="similarity">
    <text evidence="4 18">Belongs to the sterol desaturase family. SCS7 subfamily.</text>
</comment>
<evidence type="ECO:0000256" key="2">
    <source>
        <dbReference type="ARBA" id="ARBA00004991"/>
    </source>
</evidence>
<feature type="domain" description="Cytochrome b5 heme-binding" evidence="22">
    <location>
        <begin position="1"/>
        <end position="78"/>
    </location>
</feature>
<feature type="binding site" evidence="19">
    <location>
        <position position="211"/>
    </location>
    <ligand>
        <name>Zn(2+)</name>
        <dbReference type="ChEBI" id="CHEBI:29105"/>
        <label>1</label>
    </ligand>
</feature>
<evidence type="ECO:0000256" key="1">
    <source>
        <dbReference type="ARBA" id="ARBA00004477"/>
    </source>
</evidence>
<evidence type="ECO:0000256" key="4">
    <source>
        <dbReference type="ARBA" id="ARBA00005747"/>
    </source>
</evidence>
<dbReference type="PANTHER" id="PTHR12863">
    <property type="entry name" value="FATTY ACID HYDROXYLASE"/>
    <property type="match status" value="1"/>
</dbReference>
<dbReference type="PROSITE" id="PS00191">
    <property type="entry name" value="CYTOCHROME_B5_1"/>
    <property type="match status" value="1"/>
</dbReference>
<dbReference type="Pfam" id="PF00173">
    <property type="entry name" value="Cyt-b5"/>
    <property type="match status" value="1"/>
</dbReference>
<dbReference type="OrthoDB" id="2204368at2759"/>
<keyword evidence="15 18" id="KW-0443">Lipid metabolism</keyword>
<keyword evidence="14 18" id="KW-0408">Iron</keyword>
<reference evidence="23" key="1">
    <citation type="submission" date="2021-03" db="EMBL/GenBank/DDBJ databases">
        <title>Chromosome level genome of the anhydrobiotic midge Polypedilum vanderplanki.</title>
        <authorList>
            <person name="Yoshida Y."/>
            <person name="Kikawada T."/>
            <person name="Gusev O."/>
        </authorList>
    </citation>
    <scope>NUCLEOTIDE SEQUENCE</scope>
    <source>
        <strain evidence="23">NIAS01</strain>
        <tissue evidence="23">Whole body or cell culture</tissue>
    </source>
</reference>
<keyword evidence="10 18" id="KW-0276">Fatty acid metabolism</keyword>